<dbReference type="GO" id="GO:0043025">
    <property type="term" value="C:neuronal cell body"/>
    <property type="evidence" value="ECO:0007669"/>
    <property type="project" value="TreeGrafter"/>
</dbReference>
<keyword evidence="2" id="KW-1185">Reference proteome</keyword>
<dbReference type="AlphaFoldDB" id="A0A7E4W3K7"/>
<evidence type="ECO:0000313" key="2">
    <source>
        <dbReference type="Proteomes" id="UP000492821"/>
    </source>
</evidence>
<evidence type="ECO:0000313" key="3">
    <source>
        <dbReference type="WBParaSite" id="Pan_g6417.t1"/>
    </source>
</evidence>
<feature type="chain" id="PRO_5028869757" evidence="1">
    <location>
        <begin position="19"/>
        <end position="228"/>
    </location>
</feature>
<accession>A0A7E4W3K7</accession>
<dbReference type="Pfam" id="PF06579">
    <property type="entry name" value="Ly-6_related"/>
    <property type="match status" value="1"/>
</dbReference>
<proteinExistence type="predicted"/>
<evidence type="ECO:0000256" key="1">
    <source>
        <dbReference type="SAM" id="SignalP"/>
    </source>
</evidence>
<dbReference type="GO" id="GO:0042048">
    <property type="term" value="P:olfactory behavior"/>
    <property type="evidence" value="ECO:0007669"/>
    <property type="project" value="TreeGrafter"/>
</dbReference>
<dbReference type="WBParaSite" id="Pan_g6417.t1">
    <property type="protein sequence ID" value="Pan_g6417.t1"/>
    <property type="gene ID" value="Pan_g6417"/>
</dbReference>
<dbReference type="Proteomes" id="UP000492821">
    <property type="component" value="Unassembled WGS sequence"/>
</dbReference>
<reference evidence="3" key="2">
    <citation type="submission" date="2020-10" db="UniProtKB">
        <authorList>
            <consortium name="WormBaseParasite"/>
        </authorList>
    </citation>
    <scope>IDENTIFICATION</scope>
</reference>
<dbReference type="PANTHER" id="PTHR34722">
    <property type="entry name" value="HOMOLOG OF ODR-2 (TWO)-RELATED"/>
    <property type="match status" value="1"/>
</dbReference>
<feature type="signal peptide" evidence="1">
    <location>
        <begin position="1"/>
        <end position="18"/>
    </location>
</feature>
<sequence>MNPLTSLLVSWLVTAIVGQPRPRRPTAAQLDDENFDRMEFVRNEGRHSGIHTFEKRTFSTIPRQFECYSCMSLSYQENWEHLQFMYTTPKVFTNRCNDPFLQRNIPTVLCGSYCASLLEPNVEGGVFLGYKYIRGCVDRILRHGFNQSALRTHRFNQVDQCRSLPRAQLFNPPRGVDMPVFGDVQLCSCYGDKCNGASGTSGLHHSLVPCIAWYLFAFTWKYLFTDPR</sequence>
<dbReference type="GO" id="GO:1990834">
    <property type="term" value="P:response to odorant"/>
    <property type="evidence" value="ECO:0007669"/>
    <property type="project" value="TreeGrafter"/>
</dbReference>
<dbReference type="GO" id="GO:0030424">
    <property type="term" value="C:axon"/>
    <property type="evidence" value="ECO:0007669"/>
    <property type="project" value="TreeGrafter"/>
</dbReference>
<keyword evidence="1" id="KW-0732">Signal</keyword>
<protein>
    <submittedName>
        <fullName evidence="3">Protein quiver</fullName>
    </submittedName>
</protein>
<dbReference type="PANTHER" id="PTHR34722:SF4">
    <property type="entry name" value="HOMOLOG OF ODR-2 (TWO)-RELATED"/>
    <property type="match status" value="1"/>
</dbReference>
<organism evidence="2 3">
    <name type="scientific">Panagrellus redivivus</name>
    <name type="common">Microworm</name>
    <dbReference type="NCBI Taxonomy" id="6233"/>
    <lineage>
        <taxon>Eukaryota</taxon>
        <taxon>Metazoa</taxon>
        <taxon>Ecdysozoa</taxon>
        <taxon>Nematoda</taxon>
        <taxon>Chromadorea</taxon>
        <taxon>Rhabditida</taxon>
        <taxon>Tylenchina</taxon>
        <taxon>Panagrolaimomorpha</taxon>
        <taxon>Panagrolaimoidea</taxon>
        <taxon>Panagrolaimidae</taxon>
        <taxon>Panagrellus</taxon>
    </lineage>
</organism>
<dbReference type="InterPro" id="IPR010558">
    <property type="entry name" value="Ly-6-related"/>
</dbReference>
<reference evidence="2" key="1">
    <citation type="journal article" date="2013" name="Genetics">
        <title>The draft genome and transcriptome of Panagrellus redivivus are shaped by the harsh demands of a free-living lifestyle.</title>
        <authorList>
            <person name="Srinivasan J."/>
            <person name="Dillman A.R."/>
            <person name="Macchietto M.G."/>
            <person name="Heikkinen L."/>
            <person name="Lakso M."/>
            <person name="Fracchia K.M."/>
            <person name="Antoshechkin I."/>
            <person name="Mortazavi A."/>
            <person name="Wong G."/>
            <person name="Sternberg P.W."/>
        </authorList>
    </citation>
    <scope>NUCLEOTIDE SEQUENCE [LARGE SCALE GENOMIC DNA]</scope>
    <source>
        <strain evidence="2">MT8872</strain>
    </source>
</reference>
<name>A0A7E4W3K7_PANRE</name>